<name>A6KAL7_RAT</name>
<dbReference type="AlphaFoldDB" id="A6KAL7"/>
<protein>
    <submittedName>
        <fullName evidence="1">RCG24216</fullName>
    </submittedName>
</protein>
<sequence length="42" mass="4736">MTWDPGIELQLLKLGGQVPLSTEPSCWPILALHFKVKKFISL</sequence>
<evidence type="ECO:0000313" key="2">
    <source>
        <dbReference type="Proteomes" id="UP000234681"/>
    </source>
</evidence>
<dbReference type="EMBL" id="CH474032">
    <property type="protein sequence ID" value="EDL93925.1"/>
    <property type="molecule type" value="Genomic_DNA"/>
</dbReference>
<reference evidence="2" key="1">
    <citation type="submission" date="2005-09" db="EMBL/GenBank/DDBJ databases">
        <authorList>
            <person name="Mural R.J."/>
            <person name="Li P.W."/>
            <person name="Adams M.D."/>
            <person name="Amanatides P.G."/>
            <person name="Baden-Tillson H."/>
            <person name="Barnstead M."/>
            <person name="Chin S.H."/>
            <person name="Dew I."/>
            <person name="Evans C.A."/>
            <person name="Ferriera S."/>
            <person name="Flanigan M."/>
            <person name="Fosler C."/>
            <person name="Glodek A."/>
            <person name="Gu Z."/>
            <person name="Holt R.A."/>
            <person name="Jennings D."/>
            <person name="Kraft C.L."/>
            <person name="Lu F."/>
            <person name="Nguyen T."/>
            <person name="Nusskern D.R."/>
            <person name="Pfannkoch C.M."/>
            <person name="Sitter C."/>
            <person name="Sutton G.G."/>
            <person name="Venter J.C."/>
            <person name="Wang Z."/>
            <person name="Woodage T."/>
            <person name="Zheng X.H."/>
            <person name="Zhong F."/>
        </authorList>
    </citation>
    <scope>NUCLEOTIDE SEQUENCE [LARGE SCALE GENOMIC DNA]</scope>
    <source>
        <strain>BN</strain>
        <strain evidence="2">Sprague-Dawley</strain>
    </source>
</reference>
<evidence type="ECO:0000313" key="1">
    <source>
        <dbReference type="EMBL" id="EDL93925.1"/>
    </source>
</evidence>
<gene>
    <name evidence="1" type="ORF">rCG_24216</name>
</gene>
<organism evidence="1 2">
    <name type="scientific">Rattus norvegicus</name>
    <name type="common">Rat</name>
    <dbReference type="NCBI Taxonomy" id="10116"/>
    <lineage>
        <taxon>Eukaryota</taxon>
        <taxon>Metazoa</taxon>
        <taxon>Chordata</taxon>
        <taxon>Craniata</taxon>
        <taxon>Vertebrata</taxon>
        <taxon>Euteleostomi</taxon>
        <taxon>Mammalia</taxon>
        <taxon>Eutheria</taxon>
        <taxon>Euarchontoglires</taxon>
        <taxon>Glires</taxon>
        <taxon>Rodentia</taxon>
        <taxon>Myomorpha</taxon>
        <taxon>Muroidea</taxon>
        <taxon>Muridae</taxon>
        <taxon>Murinae</taxon>
        <taxon>Rattus</taxon>
    </lineage>
</organism>
<dbReference type="Proteomes" id="UP000234681">
    <property type="component" value="Chromosome 17"/>
</dbReference>
<proteinExistence type="predicted"/>
<accession>A6KAL7</accession>